<keyword evidence="1" id="KW-0472">Membrane</keyword>
<protein>
    <submittedName>
        <fullName evidence="2">DUF1350 domain-containing protein</fullName>
    </submittedName>
</protein>
<dbReference type="EMBL" id="SFBE01000385">
    <property type="protein sequence ID" value="TRU43981.1"/>
    <property type="molecule type" value="Genomic_DNA"/>
</dbReference>
<proteinExistence type="predicted"/>
<sequence>MIAKLRFHPVSHSWVALHPNPKGVIQFIGGAFFGTFFPMFFYRSLLQRLFNDGYTIILLPFNFSFDHYAESGFLIREQYDIMPELVRRAIFEDYNYEAYLSDRNFSWVGHSIGCKYIALLEGLSALPILGKPNNSDYNDNVKKLKEFLEDIVNSTAKKKDSQQKIKRKIDDFLTGLLILINDLEVKREKAQELIKDYIKKEPNYQALKGEIEITSIFIKNQPSLLLAPVNTGLDSAVPQPFASIFIGLGLNVKPTPDETYALIQKANLFGLMVLNSFKTDKLALSTCQWFESDFKKPPKEFQQKLNGGHLRPLGIKLGNSIINFPDLKDKILLIESMQKREEDFESPVSQLFQRLEDKQA</sequence>
<evidence type="ECO:0000313" key="2">
    <source>
        <dbReference type="EMBL" id="TRU43981.1"/>
    </source>
</evidence>
<dbReference type="PANTHER" id="PTHR34127:SF1">
    <property type="entry name" value="OS04G0405600 PROTEIN"/>
    <property type="match status" value="1"/>
</dbReference>
<feature type="transmembrane region" description="Helical" evidence="1">
    <location>
        <begin position="23"/>
        <end position="42"/>
    </location>
</feature>
<dbReference type="Pfam" id="PF07082">
    <property type="entry name" value="DUF1350"/>
    <property type="match status" value="1"/>
</dbReference>
<comment type="caution">
    <text evidence="2">The sequence shown here is derived from an EMBL/GenBank/DDBJ whole genome shotgun (WGS) entry which is preliminary data.</text>
</comment>
<organism evidence="2 3">
    <name type="scientific">Microcystis aeruginosa Ma_QC_Ch_20071001_S25D</name>
    <dbReference type="NCBI Taxonomy" id="2486250"/>
    <lineage>
        <taxon>Bacteria</taxon>
        <taxon>Bacillati</taxon>
        <taxon>Cyanobacteriota</taxon>
        <taxon>Cyanophyceae</taxon>
        <taxon>Oscillatoriophycideae</taxon>
        <taxon>Chroococcales</taxon>
        <taxon>Microcystaceae</taxon>
        <taxon>Microcystis</taxon>
    </lineage>
</organism>
<accession>A0A552FB83</accession>
<dbReference type="PANTHER" id="PTHR34127">
    <property type="entry name" value="OS04G0405600 PROTEIN"/>
    <property type="match status" value="1"/>
</dbReference>
<keyword evidence="1" id="KW-1133">Transmembrane helix</keyword>
<reference evidence="2 3" key="1">
    <citation type="submission" date="2019-01" db="EMBL/GenBank/DDBJ databases">
        <title>Coherence of Microcystis species and biogeography revealed through population genomics.</title>
        <authorList>
            <person name="Perez-Carrascal O.M."/>
            <person name="Terrat Y."/>
            <person name="Giani A."/>
            <person name="Fortin N."/>
            <person name="Tromas N."/>
            <person name="Shapiro B.J."/>
        </authorList>
    </citation>
    <scope>NUCLEOTIDE SEQUENCE [LARGE SCALE GENOMIC DNA]</scope>
    <source>
        <strain evidence="2">Ma_QC_Ch_20071001_S25D</strain>
    </source>
</reference>
<dbReference type="InterPro" id="IPR010765">
    <property type="entry name" value="DUF1350"/>
</dbReference>
<evidence type="ECO:0000313" key="3">
    <source>
        <dbReference type="Proteomes" id="UP000316958"/>
    </source>
</evidence>
<keyword evidence="1" id="KW-0812">Transmembrane</keyword>
<dbReference type="AlphaFoldDB" id="A0A552FB83"/>
<name>A0A552FB83_MICAE</name>
<gene>
    <name evidence="2" type="ORF">EWV57_23410</name>
</gene>
<dbReference type="Proteomes" id="UP000316958">
    <property type="component" value="Unassembled WGS sequence"/>
</dbReference>
<evidence type="ECO:0000256" key="1">
    <source>
        <dbReference type="SAM" id="Phobius"/>
    </source>
</evidence>